<evidence type="ECO:0000313" key="2">
    <source>
        <dbReference type="EMBL" id="MEC3861526.1"/>
    </source>
</evidence>
<evidence type="ECO:0000313" key="3">
    <source>
        <dbReference type="Proteomes" id="UP001348149"/>
    </source>
</evidence>
<dbReference type="Gene3D" id="3.30.200.20">
    <property type="entry name" value="Phosphorylase Kinase, domain 1"/>
    <property type="match status" value="1"/>
</dbReference>
<reference evidence="2 3" key="1">
    <citation type="submission" date="2024-01" db="EMBL/GenBank/DDBJ databases">
        <title>Mesobacterium rodlantinim sp. nov., isolated from shallow sea hydrothermal systems off Kueishantao Island.</title>
        <authorList>
            <person name="Su Z."/>
            <person name="Tang K."/>
        </authorList>
    </citation>
    <scope>NUCLEOTIDE SEQUENCE [LARGE SCALE GENOMIC DNA]</scope>
    <source>
        <strain evidence="2 3">TK19101</strain>
    </source>
</reference>
<gene>
    <name evidence="2" type="ORF">VK792_09545</name>
</gene>
<keyword evidence="3" id="KW-1185">Reference proteome</keyword>
<dbReference type="RefSeq" id="WP_326297241.1">
    <property type="nucleotide sequence ID" value="NZ_JAYLLH010000010.1"/>
</dbReference>
<dbReference type="Proteomes" id="UP001348149">
    <property type="component" value="Unassembled WGS sequence"/>
</dbReference>
<proteinExistence type="predicted"/>
<dbReference type="InterPro" id="IPR052898">
    <property type="entry name" value="ACAD10-like"/>
</dbReference>
<dbReference type="Pfam" id="PF01636">
    <property type="entry name" value="APH"/>
    <property type="match status" value="1"/>
</dbReference>
<dbReference type="PANTHER" id="PTHR47829:SF3">
    <property type="entry name" value="AMINOGLYCOSIDE PHOSPHOTRANSFERASE DOMAIN-CONTAINING PROTEIN"/>
    <property type="match status" value="1"/>
</dbReference>
<evidence type="ECO:0000259" key="1">
    <source>
        <dbReference type="Pfam" id="PF01636"/>
    </source>
</evidence>
<dbReference type="EMBL" id="JAYLLH010000010">
    <property type="protein sequence ID" value="MEC3861526.1"/>
    <property type="molecule type" value="Genomic_DNA"/>
</dbReference>
<organism evidence="2 3">
    <name type="scientific">Mesobacterium hydrothermale</name>
    <dbReference type="NCBI Taxonomy" id="3111907"/>
    <lineage>
        <taxon>Bacteria</taxon>
        <taxon>Pseudomonadati</taxon>
        <taxon>Pseudomonadota</taxon>
        <taxon>Alphaproteobacteria</taxon>
        <taxon>Rhodobacterales</taxon>
        <taxon>Roseobacteraceae</taxon>
        <taxon>Mesobacterium</taxon>
    </lineage>
</organism>
<sequence>MTDLDLARLTPWLARNVPGFTGPVTQVTKFDVGQSNPTFRLDTATQAYVLRRKPPGVLLKSAHAVDREYRVQKALSMRMECVCTVHALCMDDSVIGSAFYVMDFVAGRSFLDPSLPGLEIGERSAIYAEMNRVLAAIHAVDIVAAGLEDFGPPGNYYERQLARWTKQYRATETGPIAEMDALIDWLGQAMPPDDGQRTLVHGDFRIDNLLFSKEGSRCLAVLDWELSTLGHPYADLAGVIMQWQLPPGEDGRGLAGVDRAALGIPSDADFVASYFARRGLTPPESFGFYVAFAFFRMAAILQGVKKRALDGNASNPEKALKLGTYVPRFAELGLEARDSYG</sequence>
<dbReference type="InterPro" id="IPR011009">
    <property type="entry name" value="Kinase-like_dom_sf"/>
</dbReference>
<name>A0ABU6HGP0_9RHOB</name>
<accession>A0ABU6HGP0</accession>
<dbReference type="Gene3D" id="3.90.1200.10">
    <property type="match status" value="1"/>
</dbReference>
<dbReference type="InterPro" id="IPR002575">
    <property type="entry name" value="Aminoglycoside_PTrfase"/>
</dbReference>
<dbReference type="SUPFAM" id="SSF56112">
    <property type="entry name" value="Protein kinase-like (PK-like)"/>
    <property type="match status" value="1"/>
</dbReference>
<dbReference type="PANTHER" id="PTHR47829">
    <property type="entry name" value="HYDROLASE, PUTATIVE (AFU_ORTHOLOGUE AFUA_1G12880)-RELATED"/>
    <property type="match status" value="1"/>
</dbReference>
<comment type="caution">
    <text evidence="2">The sequence shown here is derived from an EMBL/GenBank/DDBJ whole genome shotgun (WGS) entry which is preliminary data.</text>
</comment>
<feature type="domain" description="Aminoglycoside phosphotransferase" evidence="1">
    <location>
        <begin position="27"/>
        <end position="254"/>
    </location>
</feature>
<protein>
    <submittedName>
        <fullName evidence="2">Phosphotransferase</fullName>
    </submittedName>
</protein>
<dbReference type="InterPro" id="IPR041726">
    <property type="entry name" value="ACAD10_11_N"/>
</dbReference>
<dbReference type="CDD" id="cd05154">
    <property type="entry name" value="ACAD10_11_N-like"/>
    <property type="match status" value="1"/>
</dbReference>